<accession>A0ABR6IXM6</accession>
<comment type="caution">
    <text evidence="1">The sequence shown here is derived from an EMBL/GenBank/DDBJ whole genome shotgun (WGS) entry which is preliminary data.</text>
</comment>
<evidence type="ECO:0000313" key="1">
    <source>
        <dbReference type="EMBL" id="MBB4232677.1"/>
    </source>
</evidence>
<proteinExistence type="predicted"/>
<protein>
    <submittedName>
        <fullName evidence="1">Uncharacterized protein</fullName>
    </submittedName>
</protein>
<dbReference type="EMBL" id="JACIFX010000016">
    <property type="protein sequence ID" value="MBB4232677.1"/>
    <property type="molecule type" value="Genomic_DNA"/>
</dbReference>
<name>A0ABR6IXM6_9HYPH</name>
<gene>
    <name evidence="1" type="ORF">GGD56_006575</name>
</gene>
<evidence type="ECO:0000313" key="2">
    <source>
        <dbReference type="Proteomes" id="UP000551353"/>
    </source>
</evidence>
<organism evidence="1 2">
    <name type="scientific">Rhizobium mongolense</name>
    <dbReference type="NCBI Taxonomy" id="57676"/>
    <lineage>
        <taxon>Bacteria</taxon>
        <taxon>Pseudomonadati</taxon>
        <taxon>Pseudomonadota</taxon>
        <taxon>Alphaproteobacteria</taxon>
        <taxon>Hyphomicrobiales</taxon>
        <taxon>Rhizobiaceae</taxon>
        <taxon>Rhizobium/Agrobacterium group</taxon>
        <taxon>Rhizobium</taxon>
    </lineage>
</organism>
<keyword evidence="2" id="KW-1185">Reference proteome</keyword>
<reference evidence="1 2" key="1">
    <citation type="submission" date="2020-08" db="EMBL/GenBank/DDBJ databases">
        <title>Genomic Encyclopedia of Type Strains, Phase IV (KMG-V): Genome sequencing to study the core and pangenomes of soil and plant-associated prokaryotes.</title>
        <authorList>
            <person name="Whitman W."/>
        </authorList>
    </citation>
    <scope>NUCLEOTIDE SEQUENCE [LARGE SCALE GENOMIC DNA]</scope>
    <source>
        <strain evidence="1 2">SEMIA 4087</strain>
    </source>
</reference>
<dbReference type="Proteomes" id="UP000551353">
    <property type="component" value="Unassembled WGS sequence"/>
</dbReference>
<sequence length="86" mass="9751">MQWAGGWSSSGIIGQSSPSAEEKMLRWLEKVSISSSTLRWSRARVITHVPRPSRVLKGNRKCGAFREREQQLRAGLRSRLVPCRAM</sequence>